<keyword evidence="2" id="KW-1133">Transmembrane helix</keyword>
<accession>D3B7I2</accession>
<protein>
    <submittedName>
        <fullName evidence="3">Uncharacterized protein</fullName>
    </submittedName>
</protein>
<feature type="transmembrane region" description="Helical" evidence="2">
    <location>
        <begin position="107"/>
        <end position="128"/>
    </location>
</feature>
<keyword evidence="2" id="KW-0812">Transmembrane</keyword>
<gene>
    <name evidence="3" type="ORF">PPL_04420</name>
</gene>
<feature type="transmembrane region" description="Helical" evidence="2">
    <location>
        <begin position="7"/>
        <end position="28"/>
    </location>
</feature>
<dbReference type="RefSeq" id="XP_020434842.1">
    <property type="nucleotide sequence ID" value="XM_020575322.1"/>
</dbReference>
<feature type="transmembrane region" description="Helical" evidence="2">
    <location>
        <begin position="148"/>
        <end position="176"/>
    </location>
</feature>
<comment type="caution">
    <text evidence="3">The sequence shown here is derived from an EMBL/GenBank/DDBJ whole genome shotgun (WGS) entry which is preliminary data.</text>
</comment>
<dbReference type="FunCoup" id="D3B7I2">
    <property type="interactions" value="805"/>
</dbReference>
<evidence type="ECO:0000256" key="2">
    <source>
        <dbReference type="SAM" id="Phobius"/>
    </source>
</evidence>
<feature type="region of interest" description="Disordered" evidence="1">
    <location>
        <begin position="193"/>
        <end position="217"/>
    </location>
</feature>
<evidence type="ECO:0000256" key="1">
    <source>
        <dbReference type="SAM" id="MobiDB-lite"/>
    </source>
</evidence>
<dbReference type="EMBL" id="ADBJ01000018">
    <property type="protein sequence ID" value="EFA82725.1"/>
    <property type="molecule type" value="Genomic_DNA"/>
</dbReference>
<sequence>MSSLAKYITITVVVFVILSGFACSFYSFTQVENHEQKGNGTTSVINKDFCNGKSAMLPTKFTFKDDDKHVIACKWATHNQGVRISYTLGGAIFSIITLVFIFKRRKLVFMIFALIVLAIGGCGVYSFIIDANAVYKSRKWCKAGMEGVYLTGIECLYTPFIVTVMLNVLSSVLMIISSILVIRFRKVVEGDGHHHHHHQHSSGDGFYEESAPLVGEH</sequence>
<proteinExistence type="predicted"/>
<reference evidence="3 4" key="1">
    <citation type="journal article" date="2011" name="Genome Res.">
        <title>Phylogeny-wide analysis of social amoeba genomes highlights ancient origins for complex intercellular communication.</title>
        <authorList>
            <person name="Heidel A.J."/>
            <person name="Lawal H.M."/>
            <person name="Felder M."/>
            <person name="Schilde C."/>
            <person name="Helps N.R."/>
            <person name="Tunggal B."/>
            <person name="Rivero F."/>
            <person name="John U."/>
            <person name="Schleicher M."/>
            <person name="Eichinger L."/>
            <person name="Platzer M."/>
            <person name="Noegel A.A."/>
            <person name="Schaap P."/>
            <person name="Gloeckner G."/>
        </authorList>
    </citation>
    <scope>NUCLEOTIDE SEQUENCE [LARGE SCALE GENOMIC DNA]</scope>
    <source>
        <strain evidence="4">ATCC 26659 / Pp 5 / PN500</strain>
    </source>
</reference>
<keyword evidence="2" id="KW-0472">Membrane</keyword>
<dbReference type="AlphaFoldDB" id="D3B7I2"/>
<dbReference type="PROSITE" id="PS51257">
    <property type="entry name" value="PROKAR_LIPOPROTEIN"/>
    <property type="match status" value="1"/>
</dbReference>
<dbReference type="InParanoid" id="D3B7I2"/>
<evidence type="ECO:0000313" key="3">
    <source>
        <dbReference type="EMBL" id="EFA82725.1"/>
    </source>
</evidence>
<evidence type="ECO:0000313" key="4">
    <source>
        <dbReference type="Proteomes" id="UP000001396"/>
    </source>
</evidence>
<name>D3B7I2_HETP5</name>
<dbReference type="Proteomes" id="UP000001396">
    <property type="component" value="Unassembled WGS sequence"/>
</dbReference>
<organism evidence="3 4">
    <name type="scientific">Heterostelium pallidum (strain ATCC 26659 / Pp 5 / PN500)</name>
    <name type="common">Cellular slime mold</name>
    <name type="synonym">Polysphondylium pallidum</name>
    <dbReference type="NCBI Taxonomy" id="670386"/>
    <lineage>
        <taxon>Eukaryota</taxon>
        <taxon>Amoebozoa</taxon>
        <taxon>Evosea</taxon>
        <taxon>Eumycetozoa</taxon>
        <taxon>Dictyostelia</taxon>
        <taxon>Acytosteliales</taxon>
        <taxon>Acytosteliaceae</taxon>
        <taxon>Heterostelium</taxon>
    </lineage>
</organism>
<feature type="transmembrane region" description="Helical" evidence="2">
    <location>
        <begin position="84"/>
        <end position="102"/>
    </location>
</feature>
<dbReference type="PANTHER" id="PTHR38079:SF1">
    <property type="entry name" value="TRANSMEMBRANE PROTEIN"/>
    <property type="match status" value="1"/>
</dbReference>
<keyword evidence="4" id="KW-1185">Reference proteome</keyword>
<dbReference type="OMA" id="GINICEA"/>
<dbReference type="PANTHER" id="PTHR38079">
    <property type="entry name" value="TRANSMEMBRANE PROTEIN"/>
    <property type="match status" value="1"/>
</dbReference>
<dbReference type="GeneID" id="31359907"/>